<reference evidence="1" key="1">
    <citation type="submission" date="2023-03" db="EMBL/GenBank/DDBJ databases">
        <authorList>
            <person name="Steffen K."/>
            <person name="Cardenas P."/>
        </authorList>
    </citation>
    <scope>NUCLEOTIDE SEQUENCE</scope>
</reference>
<evidence type="ECO:0000313" key="1">
    <source>
        <dbReference type="EMBL" id="CAI8008276.1"/>
    </source>
</evidence>
<feature type="non-terminal residue" evidence="1">
    <location>
        <position position="106"/>
    </location>
</feature>
<gene>
    <name evidence="1" type="ORF">GBAR_LOCUS5675</name>
</gene>
<comment type="caution">
    <text evidence="1">The sequence shown here is derived from an EMBL/GenBank/DDBJ whole genome shotgun (WGS) entry which is preliminary data.</text>
</comment>
<organism evidence="1 2">
    <name type="scientific">Geodia barretti</name>
    <name type="common">Barrett's horny sponge</name>
    <dbReference type="NCBI Taxonomy" id="519541"/>
    <lineage>
        <taxon>Eukaryota</taxon>
        <taxon>Metazoa</taxon>
        <taxon>Porifera</taxon>
        <taxon>Demospongiae</taxon>
        <taxon>Heteroscleromorpha</taxon>
        <taxon>Tetractinellida</taxon>
        <taxon>Astrophorina</taxon>
        <taxon>Geodiidae</taxon>
        <taxon>Geodia</taxon>
    </lineage>
</organism>
<accession>A0AA35W8T3</accession>
<dbReference type="Proteomes" id="UP001174909">
    <property type="component" value="Unassembled WGS sequence"/>
</dbReference>
<proteinExistence type="predicted"/>
<evidence type="ECO:0000313" key="2">
    <source>
        <dbReference type="Proteomes" id="UP001174909"/>
    </source>
</evidence>
<name>A0AA35W8T3_GEOBA</name>
<dbReference type="EMBL" id="CASHTH010000828">
    <property type="protein sequence ID" value="CAI8008276.1"/>
    <property type="molecule type" value="Genomic_DNA"/>
</dbReference>
<sequence length="106" mass="12330">MPHNRNLPRAKVRQPVDRHIGNDQQMHRRFGSNVAHHEAPLVPIDHVRMQRVAGHCHEWRAAGRCHRHLYLLGVVRGHFESTVMRAAACILFRILRQAQDERIALT</sequence>
<protein>
    <submittedName>
        <fullName evidence="1">Uncharacterized protein</fullName>
    </submittedName>
</protein>
<dbReference type="AlphaFoldDB" id="A0AA35W8T3"/>
<keyword evidence="2" id="KW-1185">Reference proteome</keyword>